<evidence type="ECO:0000313" key="2">
    <source>
        <dbReference type="Proteomes" id="UP000827976"/>
    </source>
</evidence>
<comment type="caution">
    <text evidence="1">The sequence shown here is derived from an EMBL/GenBank/DDBJ whole genome shotgun (WGS) entry which is preliminary data.</text>
</comment>
<organism evidence="1 2">
    <name type="scientific">Dioscorea alata</name>
    <name type="common">Purple yam</name>
    <dbReference type="NCBI Taxonomy" id="55571"/>
    <lineage>
        <taxon>Eukaryota</taxon>
        <taxon>Viridiplantae</taxon>
        <taxon>Streptophyta</taxon>
        <taxon>Embryophyta</taxon>
        <taxon>Tracheophyta</taxon>
        <taxon>Spermatophyta</taxon>
        <taxon>Magnoliopsida</taxon>
        <taxon>Liliopsida</taxon>
        <taxon>Dioscoreales</taxon>
        <taxon>Dioscoreaceae</taxon>
        <taxon>Dioscorea</taxon>
    </lineage>
</organism>
<keyword evidence="2" id="KW-1185">Reference proteome</keyword>
<dbReference type="EMBL" id="CM037025">
    <property type="protein sequence ID" value="KAH7661946.1"/>
    <property type="molecule type" value="Genomic_DNA"/>
</dbReference>
<sequence>MEIKMKRYAVLLCAEDSEYIKKVHGGYFQVFKSLLGDEDQGDCNGDHQEIWNSYKASNGELPKDDDEIAKYDGFIITGSIHDAHGNDLWVLELVHLLKKLDFMKKKVLGICFGHQILCRALGGKIGKAEHGWDLGATTINFTTKNIPSLVIMECHRDEIWELPPKAELLASSEKTGVEMFKYGEHMMGIQGHPEYTKDIVLHIIGRLLNSNVIQTWQADAAKLKLEAREPDQEAWKKLCKGFLKG</sequence>
<protein>
    <submittedName>
        <fullName evidence="1">Glutamine synthetase protein</fullName>
    </submittedName>
</protein>
<dbReference type="Proteomes" id="UP000827976">
    <property type="component" value="Chromosome 15"/>
</dbReference>
<proteinExistence type="predicted"/>
<evidence type="ECO:0000313" key="1">
    <source>
        <dbReference type="EMBL" id="KAH7661946.1"/>
    </source>
</evidence>
<name>A0ACB7UNB3_DIOAL</name>
<accession>A0ACB7UNB3</accession>
<gene>
    <name evidence="1" type="ORF">IHE45_15G097400</name>
</gene>
<reference evidence="2" key="1">
    <citation type="journal article" date="2022" name="Nat. Commun.">
        <title>Chromosome evolution and the genetic basis of agronomically important traits in greater yam.</title>
        <authorList>
            <person name="Bredeson J.V."/>
            <person name="Lyons J.B."/>
            <person name="Oniyinde I.O."/>
            <person name="Okereke N.R."/>
            <person name="Kolade O."/>
            <person name="Nnabue I."/>
            <person name="Nwadili C.O."/>
            <person name="Hribova E."/>
            <person name="Parker M."/>
            <person name="Nwogha J."/>
            <person name="Shu S."/>
            <person name="Carlson J."/>
            <person name="Kariba R."/>
            <person name="Muthemba S."/>
            <person name="Knop K."/>
            <person name="Barton G.J."/>
            <person name="Sherwood A.V."/>
            <person name="Lopez-Montes A."/>
            <person name="Asiedu R."/>
            <person name="Jamnadass R."/>
            <person name="Muchugi A."/>
            <person name="Goodstein D."/>
            <person name="Egesi C.N."/>
            <person name="Featherston J."/>
            <person name="Asfaw A."/>
            <person name="Simpson G.G."/>
            <person name="Dolezel J."/>
            <person name="Hendre P.S."/>
            <person name="Van Deynze A."/>
            <person name="Kumar P.L."/>
            <person name="Obidiegwu J.E."/>
            <person name="Bhattacharjee R."/>
            <person name="Rokhsar D.S."/>
        </authorList>
    </citation>
    <scope>NUCLEOTIDE SEQUENCE [LARGE SCALE GENOMIC DNA]</scope>
    <source>
        <strain evidence="2">cv. TDa95/00328</strain>
    </source>
</reference>